<sequence>MRTEGEKTYSKMRRQRLVTMASQVLLPSRVSMLGIMLWLLAAAYISSCLNNHVQNQFSLSNPEKSSVQEKKKETSTEEELDNEDLDVFYPTNQWQTLQPGQAVPAGSHVRLNLQTGEREVKLADGEKYQNNLKEQKKGQRLDLNTHGFTSQDLKSALAKFKEGVGAEKEDKARQEEVRRRFRPIEDLKKDFEALNVVIETDLQIMIRLINQFNSSSTTLEEKITALYDLEYYVHQMDNARDLLSFGGLQVVINGLNSTEDLVKEYSAFVLGAAFSSNPKVQVEAIEGGALQKLLVILATDHPLAVKKKVLFALSSLLRHFPYAQQQFLKLGGLQVLRNLVHEKGMEMLAVRVVTLLYDLVTEKMLVETVEHGQDPPPEKVQQYRQVSLMPGLREQGWCSIVSGLLGLPDHDMREKVLRTLGALLAPCRDRYRQDATLSSTLRGLRAEYQELAAQEQRDGEENGYFQEMLGTIDSFIRELR</sequence>
<keyword evidence="5" id="KW-0732">Signal</keyword>
<dbReference type="GO" id="GO:0042802">
    <property type="term" value="F:identical protein binding"/>
    <property type="evidence" value="ECO:0007669"/>
    <property type="project" value="Ensembl"/>
</dbReference>
<dbReference type="GeneTree" id="ENSGT00940000153909"/>
<dbReference type="Proteomes" id="UP000002280">
    <property type="component" value="Chromosome 1"/>
</dbReference>
<comment type="similarity">
    <text evidence="2">Belongs to the SIL1 family.</text>
</comment>
<evidence type="ECO:0000256" key="1">
    <source>
        <dbReference type="ARBA" id="ARBA00004319"/>
    </source>
</evidence>
<dbReference type="PANTHER" id="PTHR19316">
    <property type="entry name" value="PROTEIN FOLDING REGULATOR"/>
    <property type="match status" value="1"/>
</dbReference>
<name>A0A5F8GXT3_MONDO</name>
<evidence type="ECO:0000256" key="11">
    <source>
        <dbReference type="ARBA" id="ARBA00064482"/>
    </source>
</evidence>
<dbReference type="RefSeq" id="XP_056667342.1">
    <property type="nucleotide sequence ID" value="XM_056811364.1"/>
</dbReference>
<keyword evidence="4" id="KW-0813">Transport</keyword>
<dbReference type="OMA" id="FQPTHEW"/>
<dbReference type="CTD" id="64374"/>
<dbReference type="OrthoDB" id="448649at2759"/>
<dbReference type="RefSeq" id="XP_007473748.1">
    <property type="nucleotide sequence ID" value="XM_007473686.2"/>
</dbReference>
<reference evidence="15" key="3">
    <citation type="submission" date="2025-09" db="UniProtKB">
        <authorList>
            <consortium name="Ensembl"/>
        </authorList>
    </citation>
    <scope>IDENTIFICATION</scope>
</reference>
<dbReference type="InterPro" id="IPR013918">
    <property type="entry name" value="Nucleotide_exch_fac_Fes1"/>
</dbReference>
<dbReference type="RefSeq" id="XP_056667341.1">
    <property type="nucleotide sequence ID" value="XM_056811363.1"/>
</dbReference>
<comment type="subunit">
    <text evidence="11">Interacts with HSPA5.</text>
</comment>
<dbReference type="InterPro" id="IPR011989">
    <property type="entry name" value="ARM-like"/>
</dbReference>
<dbReference type="RefSeq" id="XP_007473750.1">
    <property type="nucleotide sequence ID" value="XM_007473688.3"/>
</dbReference>
<keyword evidence="8" id="KW-0811">Translocation</keyword>
<reference evidence="15" key="2">
    <citation type="submission" date="2025-08" db="UniProtKB">
        <authorList>
            <consortium name="Ensembl"/>
        </authorList>
    </citation>
    <scope>IDENTIFICATION</scope>
</reference>
<evidence type="ECO:0000259" key="14">
    <source>
        <dbReference type="Pfam" id="PF08609"/>
    </source>
</evidence>
<keyword evidence="6" id="KW-0256">Endoplasmic reticulum</keyword>
<evidence type="ECO:0000256" key="6">
    <source>
        <dbReference type="ARBA" id="ARBA00022824"/>
    </source>
</evidence>
<dbReference type="PANTHER" id="PTHR19316:SF35">
    <property type="entry name" value="NUCLEOTIDE EXCHANGE FACTOR SIL1"/>
    <property type="match status" value="1"/>
</dbReference>
<feature type="region of interest" description="Disordered" evidence="12">
    <location>
        <begin position="59"/>
        <end position="84"/>
    </location>
</feature>
<evidence type="ECO:0000256" key="7">
    <source>
        <dbReference type="ARBA" id="ARBA00022927"/>
    </source>
</evidence>
<keyword evidence="13" id="KW-0472">Membrane</keyword>
<organism evidence="15 16">
    <name type="scientific">Monodelphis domestica</name>
    <name type="common">Gray short-tailed opossum</name>
    <dbReference type="NCBI Taxonomy" id="13616"/>
    <lineage>
        <taxon>Eukaryota</taxon>
        <taxon>Metazoa</taxon>
        <taxon>Chordata</taxon>
        <taxon>Craniata</taxon>
        <taxon>Vertebrata</taxon>
        <taxon>Euteleostomi</taxon>
        <taxon>Mammalia</taxon>
        <taxon>Metatheria</taxon>
        <taxon>Didelphimorphia</taxon>
        <taxon>Didelphidae</taxon>
        <taxon>Monodelphis</taxon>
    </lineage>
</organism>
<proteinExistence type="inferred from homology"/>
<feature type="compositionally biased region" description="Basic and acidic residues" evidence="12">
    <location>
        <begin position="66"/>
        <end position="75"/>
    </location>
</feature>
<keyword evidence="16" id="KW-1185">Reference proteome</keyword>
<dbReference type="RefSeq" id="XP_007473752.1">
    <property type="nucleotide sequence ID" value="XM_007473690.3"/>
</dbReference>
<dbReference type="RefSeq" id="XP_007473751.1">
    <property type="nucleotide sequence ID" value="XM_007473689.3"/>
</dbReference>
<dbReference type="GO" id="GO:0015031">
    <property type="term" value="P:protein transport"/>
    <property type="evidence" value="ECO:0007669"/>
    <property type="project" value="UniProtKB-KW"/>
</dbReference>
<evidence type="ECO:0000256" key="3">
    <source>
        <dbReference type="ARBA" id="ARBA00015352"/>
    </source>
</evidence>
<feature type="transmembrane region" description="Helical" evidence="13">
    <location>
        <begin position="21"/>
        <end position="45"/>
    </location>
</feature>
<dbReference type="RefSeq" id="XP_007473749.1">
    <property type="nucleotide sequence ID" value="XM_007473687.2"/>
</dbReference>
<dbReference type="STRING" id="13616.ENSMODP00000052342"/>
<accession>A0A5F8GXT3</accession>
<dbReference type="Pfam" id="PF08609">
    <property type="entry name" value="Fes1"/>
    <property type="match status" value="1"/>
</dbReference>
<comment type="function">
    <text evidence="10">Required for protein translocation and folding in the endoplasmic reticulum (ER). Functions as a nucleotide exchange factor for the ER lumenal chaperone HSPA5.</text>
</comment>
<evidence type="ECO:0000256" key="5">
    <source>
        <dbReference type="ARBA" id="ARBA00022729"/>
    </source>
</evidence>
<evidence type="ECO:0000256" key="10">
    <source>
        <dbReference type="ARBA" id="ARBA00037748"/>
    </source>
</evidence>
<gene>
    <name evidence="15" type="primary">SIL1</name>
</gene>
<dbReference type="Ensembl" id="ENSMODT00000053762.1">
    <property type="protein sequence ID" value="ENSMODP00000052342.1"/>
    <property type="gene ID" value="ENSMODG00000011979.4"/>
</dbReference>
<dbReference type="FunCoup" id="A0A5F8GXT3">
    <property type="interactions" value="565"/>
</dbReference>
<dbReference type="InParanoid" id="A0A5F8GXT3"/>
<evidence type="ECO:0000256" key="4">
    <source>
        <dbReference type="ARBA" id="ARBA00022448"/>
    </source>
</evidence>
<evidence type="ECO:0000313" key="16">
    <source>
        <dbReference type="Proteomes" id="UP000002280"/>
    </source>
</evidence>
<evidence type="ECO:0000256" key="8">
    <source>
        <dbReference type="ARBA" id="ARBA00023010"/>
    </source>
</evidence>
<dbReference type="GO" id="GO:0005783">
    <property type="term" value="C:endoplasmic reticulum"/>
    <property type="evidence" value="ECO:0000318"/>
    <property type="project" value="GO_Central"/>
</dbReference>
<dbReference type="InterPro" id="IPR016024">
    <property type="entry name" value="ARM-type_fold"/>
</dbReference>
<evidence type="ECO:0000256" key="9">
    <source>
        <dbReference type="ARBA" id="ARBA00023180"/>
    </source>
</evidence>
<dbReference type="FunFam" id="1.25.10.10:FF:000148">
    <property type="entry name" value="SIL1 nucleotide exchange factor"/>
    <property type="match status" value="1"/>
</dbReference>
<comment type="subcellular location">
    <subcellularLocation>
        <location evidence="1">Endoplasmic reticulum lumen</location>
    </subcellularLocation>
</comment>
<feature type="domain" description="Nucleotide exchange factor Fes1" evidence="14">
    <location>
        <begin position="170"/>
        <end position="242"/>
    </location>
</feature>
<keyword evidence="7" id="KW-0653">Protein transport</keyword>
<keyword evidence="9" id="KW-0325">Glycoprotein</keyword>
<dbReference type="GO" id="GO:0000774">
    <property type="term" value="F:adenyl-nucleotide exchange factor activity"/>
    <property type="evidence" value="ECO:0000318"/>
    <property type="project" value="GO_Central"/>
</dbReference>
<reference evidence="15 16" key="1">
    <citation type="journal article" date="2007" name="Nature">
        <title>Genome of the marsupial Monodelphis domestica reveals innovation in non-coding sequences.</title>
        <authorList>
            <person name="Mikkelsen T.S."/>
            <person name="Wakefield M.J."/>
            <person name="Aken B."/>
            <person name="Amemiya C.T."/>
            <person name="Chang J.L."/>
            <person name="Duke S."/>
            <person name="Garber M."/>
            <person name="Gentles A.J."/>
            <person name="Goodstadt L."/>
            <person name="Heger A."/>
            <person name="Jurka J."/>
            <person name="Kamal M."/>
            <person name="Mauceli E."/>
            <person name="Searle S.M."/>
            <person name="Sharpe T."/>
            <person name="Baker M.L."/>
            <person name="Batzer M.A."/>
            <person name="Benos P.V."/>
            <person name="Belov K."/>
            <person name="Clamp M."/>
            <person name="Cook A."/>
            <person name="Cuff J."/>
            <person name="Das R."/>
            <person name="Davidow L."/>
            <person name="Deakin J.E."/>
            <person name="Fazzari M.J."/>
            <person name="Glass J.L."/>
            <person name="Grabherr M."/>
            <person name="Greally J.M."/>
            <person name="Gu W."/>
            <person name="Hore T.A."/>
            <person name="Huttley G.A."/>
            <person name="Kleber M."/>
            <person name="Jirtle R.L."/>
            <person name="Koina E."/>
            <person name="Lee J.T."/>
            <person name="Mahony S."/>
            <person name="Marra M.A."/>
            <person name="Miller R.D."/>
            <person name="Nicholls R.D."/>
            <person name="Oda M."/>
            <person name="Papenfuss A.T."/>
            <person name="Parra Z.E."/>
            <person name="Pollock D.D."/>
            <person name="Ray D.A."/>
            <person name="Schein J.E."/>
            <person name="Speed T.P."/>
            <person name="Thompson K."/>
            <person name="VandeBerg J.L."/>
            <person name="Wade C.M."/>
            <person name="Walker J.A."/>
            <person name="Waters P.D."/>
            <person name="Webber C."/>
            <person name="Weidman J.R."/>
            <person name="Xie X."/>
            <person name="Zody M.C."/>
            <person name="Baldwin J."/>
            <person name="Abdouelleil A."/>
            <person name="Abdulkadir J."/>
            <person name="Abebe A."/>
            <person name="Abera B."/>
            <person name="Abreu J."/>
            <person name="Acer S.C."/>
            <person name="Aftuck L."/>
            <person name="Alexander A."/>
            <person name="An P."/>
            <person name="Anderson E."/>
            <person name="Anderson S."/>
            <person name="Arachi H."/>
            <person name="Azer M."/>
            <person name="Bachantsang P."/>
            <person name="Barry A."/>
            <person name="Bayul T."/>
            <person name="Berlin A."/>
            <person name="Bessette D."/>
            <person name="Bloom T."/>
            <person name="Bloom T."/>
            <person name="Boguslavskiy L."/>
            <person name="Bonnet C."/>
            <person name="Boukhgalter B."/>
            <person name="Bourzgui I."/>
            <person name="Brown A."/>
            <person name="Cahill P."/>
            <person name="Channer S."/>
            <person name="Cheshatsang Y."/>
            <person name="Chuda L."/>
            <person name="Citroen M."/>
            <person name="Collymore A."/>
            <person name="Cooke P."/>
            <person name="Costello M."/>
            <person name="D'Aco K."/>
            <person name="Daza R."/>
            <person name="De Haan G."/>
            <person name="DeGray S."/>
            <person name="DeMaso C."/>
            <person name="Dhargay N."/>
            <person name="Dooley K."/>
            <person name="Dooley E."/>
            <person name="Doricent M."/>
            <person name="Dorje P."/>
            <person name="Dorjee K."/>
            <person name="Dupes A."/>
            <person name="Elong R."/>
            <person name="Falk J."/>
            <person name="Farina A."/>
            <person name="Faro S."/>
            <person name="Ferguson D."/>
            <person name="Fisher S."/>
            <person name="Foley C.D."/>
            <person name="Franke A."/>
            <person name="Friedrich D."/>
            <person name="Gadbois L."/>
            <person name="Gearin G."/>
            <person name="Gearin C.R."/>
            <person name="Giannoukos G."/>
            <person name="Goode T."/>
            <person name="Graham J."/>
            <person name="Grandbois E."/>
            <person name="Grewal S."/>
            <person name="Gyaltsen K."/>
            <person name="Hafez N."/>
            <person name="Hagos B."/>
            <person name="Hall J."/>
            <person name="Henson C."/>
            <person name="Hollinger A."/>
            <person name="Honan T."/>
            <person name="Huard M.D."/>
            <person name="Hughes L."/>
            <person name="Hurhula B."/>
            <person name="Husby M.E."/>
            <person name="Kamat A."/>
            <person name="Kanga B."/>
            <person name="Kashin S."/>
            <person name="Khazanovich D."/>
            <person name="Kisner P."/>
            <person name="Lance K."/>
            <person name="Lara M."/>
            <person name="Lee W."/>
            <person name="Lennon N."/>
            <person name="Letendre F."/>
            <person name="LeVine R."/>
            <person name="Lipovsky A."/>
            <person name="Liu X."/>
            <person name="Liu J."/>
            <person name="Liu S."/>
            <person name="Lokyitsang T."/>
            <person name="Lokyitsang Y."/>
            <person name="Lubonja R."/>
            <person name="Lui A."/>
            <person name="MacDonald P."/>
            <person name="Magnisalis V."/>
            <person name="Maru K."/>
            <person name="Matthews C."/>
            <person name="McCusker W."/>
            <person name="McDonough S."/>
            <person name="Mehta T."/>
            <person name="Meldrim J."/>
            <person name="Meneus L."/>
            <person name="Mihai O."/>
            <person name="Mihalev A."/>
            <person name="Mihova T."/>
            <person name="Mittelman R."/>
            <person name="Mlenga V."/>
            <person name="Montmayeur A."/>
            <person name="Mulrain L."/>
            <person name="Navidi A."/>
            <person name="Naylor J."/>
            <person name="Negash T."/>
            <person name="Nguyen T."/>
            <person name="Nguyen N."/>
            <person name="Nicol R."/>
            <person name="Norbu C."/>
            <person name="Norbu N."/>
            <person name="Novod N."/>
            <person name="O'Neill B."/>
            <person name="Osman S."/>
            <person name="Markiewicz E."/>
            <person name="Oyono O.L."/>
            <person name="Patti C."/>
            <person name="Phunkhang P."/>
            <person name="Pierre F."/>
            <person name="Priest M."/>
            <person name="Raghuraman S."/>
            <person name="Rege F."/>
            <person name="Reyes R."/>
            <person name="Rise C."/>
            <person name="Rogov P."/>
            <person name="Ross K."/>
            <person name="Ryan E."/>
            <person name="Settipalli S."/>
            <person name="Shea T."/>
            <person name="Sherpa N."/>
            <person name="Shi L."/>
            <person name="Shih D."/>
            <person name="Sparrow T."/>
            <person name="Spaulding J."/>
            <person name="Stalker J."/>
            <person name="Stange-Thomann N."/>
            <person name="Stavropoulos S."/>
            <person name="Stone C."/>
            <person name="Strader C."/>
            <person name="Tesfaye S."/>
            <person name="Thomson T."/>
            <person name="Thoulutsang Y."/>
            <person name="Thoulutsang D."/>
            <person name="Topham K."/>
            <person name="Topping I."/>
            <person name="Tsamla T."/>
            <person name="Vassiliev H."/>
            <person name="Vo A."/>
            <person name="Wangchuk T."/>
            <person name="Wangdi T."/>
            <person name="Weiand M."/>
            <person name="Wilkinson J."/>
            <person name="Wilson A."/>
            <person name="Yadav S."/>
            <person name="Young G."/>
            <person name="Yu Q."/>
            <person name="Zembek L."/>
            <person name="Zhong D."/>
            <person name="Zimmer A."/>
            <person name="Zwirko Z."/>
            <person name="Jaffe D.B."/>
            <person name="Alvarez P."/>
            <person name="Brockman W."/>
            <person name="Butler J."/>
            <person name="Chin C."/>
            <person name="Gnerre S."/>
            <person name="MacCallum I."/>
            <person name="Graves J.A."/>
            <person name="Ponting C.P."/>
            <person name="Breen M."/>
            <person name="Samollow P.B."/>
            <person name="Lander E.S."/>
            <person name="Lindblad-Toh K."/>
        </authorList>
    </citation>
    <scope>NUCLEOTIDE SEQUENCE [LARGE SCALE GENOMIC DNA]</scope>
</reference>
<dbReference type="Bgee" id="ENSMODG00000011979">
    <property type="expression patterns" value="Expressed in testis and 17 other cell types or tissues"/>
</dbReference>
<dbReference type="GO" id="GO:0005788">
    <property type="term" value="C:endoplasmic reticulum lumen"/>
    <property type="evidence" value="ECO:0007669"/>
    <property type="project" value="UniProtKB-SubCell"/>
</dbReference>
<evidence type="ECO:0000256" key="12">
    <source>
        <dbReference type="SAM" id="MobiDB-lite"/>
    </source>
</evidence>
<dbReference type="Gene3D" id="1.25.10.10">
    <property type="entry name" value="Leucine-rich Repeat Variant"/>
    <property type="match status" value="1"/>
</dbReference>
<evidence type="ECO:0000256" key="2">
    <source>
        <dbReference type="ARBA" id="ARBA00010588"/>
    </source>
</evidence>
<keyword evidence="13" id="KW-0812">Transmembrane</keyword>
<keyword evidence="13" id="KW-1133">Transmembrane helix</keyword>
<dbReference type="InterPro" id="IPR050693">
    <property type="entry name" value="Hsp70_NEF-Inhibitors"/>
</dbReference>
<evidence type="ECO:0000256" key="13">
    <source>
        <dbReference type="SAM" id="Phobius"/>
    </source>
</evidence>
<dbReference type="AlphaFoldDB" id="A0A5F8GXT3"/>
<dbReference type="GeneID" id="100025398"/>
<dbReference type="SUPFAM" id="SSF48371">
    <property type="entry name" value="ARM repeat"/>
    <property type="match status" value="1"/>
</dbReference>
<protein>
    <recommendedName>
        <fullName evidence="3">Nucleotide exchange factor SIL1</fullName>
    </recommendedName>
</protein>
<dbReference type="RefSeq" id="XP_056667343.1">
    <property type="nucleotide sequence ID" value="XM_056811365.1"/>
</dbReference>
<evidence type="ECO:0000313" key="15">
    <source>
        <dbReference type="Ensembl" id="ENSMODP00000052342.1"/>
    </source>
</evidence>